<dbReference type="SUPFAM" id="SSF64307">
    <property type="entry name" value="SirA-like"/>
    <property type="match status" value="1"/>
</dbReference>
<evidence type="ECO:0000259" key="1">
    <source>
        <dbReference type="PROSITE" id="PS01148"/>
    </source>
</evidence>
<dbReference type="InterPro" id="IPR001455">
    <property type="entry name" value="TusA-like"/>
</dbReference>
<dbReference type="Pfam" id="PF01206">
    <property type="entry name" value="TusA"/>
    <property type="match status" value="1"/>
</dbReference>
<organism evidence="2">
    <name type="scientific">marine metagenome</name>
    <dbReference type="NCBI Taxonomy" id="408172"/>
    <lineage>
        <taxon>unclassified sequences</taxon>
        <taxon>metagenomes</taxon>
        <taxon>ecological metagenomes</taxon>
    </lineage>
</organism>
<protein>
    <recommendedName>
        <fullName evidence="1">UPF0033 domain-containing protein</fullName>
    </recommendedName>
</protein>
<reference evidence="2" key="1">
    <citation type="submission" date="2018-05" db="EMBL/GenBank/DDBJ databases">
        <authorList>
            <person name="Lanie J.A."/>
            <person name="Ng W.-L."/>
            <person name="Kazmierczak K.M."/>
            <person name="Andrzejewski T.M."/>
            <person name="Davidsen T.M."/>
            <person name="Wayne K.J."/>
            <person name="Tettelin H."/>
            <person name="Glass J.I."/>
            <person name="Rusch D."/>
            <person name="Podicherti R."/>
            <person name="Tsui H.-C.T."/>
            <person name="Winkler M.E."/>
        </authorList>
    </citation>
    <scope>NUCLEOTIDE SEQUENCE</scope>
</reference>
<dbReference type="Gene3D" id="3.30.110.40">
    <property type="entry name" value="TusA-like domain"/>
    <property type="match status" value="1"/>
</dbReference>
<feature type="domain" description="UPF0033" evidence="1">
    <location>
        <begin position="9"/>
        <end position="33"/>
    </location>
</feature>
<sequence length="77" mass="9026">MILEPDIEIDATGLRCPEPLMVVRNKMMDMKSGQVVRVTATDPSTSWDFLNFCNFLNHELIHHETEGDLYRYWIRKG</sequence>
<dbReference type="PANTHER" id="PTHR33279">
    <property type="entry name" value="SULFUR CARRIER PROTEIN YEDF-RELATED"/>
    <property type="match status" value="1"/>
</dbReference>
<name>A0A382MT74_9ZZZZ</name>
<evidence type="ECO:0000313" key="2">
    <source>
        <dbReference type="EMBL" id="SVC50682.1"/>
    </source>
</evidence>
<gene>
    <name evidence="2" type="ORF">METZ01_LOCUS303536</name>
</gene>
<dbReference type="PANTHER" id="PTHR33279:SF2">
    <property type="entry name" value="SULFUR CARRIER PROTEIN TUSA"/>
    <property type="match status" value="1"/>
</dbReference>
<dbReference type="InterPro" id="IPR036868">
    <property type="entry name" value="TusA-like_sf"/>
</dbReference>
<dbReference type="EMBL" id="UINC01094979">
    <property type="protein sequence ID" value="SVC50682.1"/>
    <property type="molecule type" value="Genomic_DNA"/>
</dbReference>
<dbReference type="NCBIfam" id="NF001423">
    <property type="entry name" value="PRK00299.1"/>
    <property type="match status" value="1"/>
</dbReference>
<proteinExistence type="predicted"/>
<dbReference type="PROSITE" id="PS01148">
    <property type="entry name" value="UPF0033"/>
    <property type="match status" value="1"/>
</dbReference>
<accession>A0A382MT74</accession>
<dbReference type="AlphaFoldDB" id="A0A382MT74"/>